<comment type="caution">
    <text evidence="15">The sequence shown here is derived from an EMBL/GenBank/DDBJ whole genome shotgun (WGS) entry which is preliminary data.</text>
</comment>
<gene>
    <name evidence="15" type="ORF">FDP41_003924</name>
</gene>
<dbReference type="SUPFAM" id="SSF51690">
    <property type="entry name" value="Nicotinate/Quinolinate PRTase C-terminal domain-like"/>
    <property type="match status" value="1"/>
</dbReference>
<evidence type="ECO:0000256" key="2">
    <source>
        <dbReference type="ARBA" id="ARBA00004893"/>
    </source>
</evidence>
<dbReference type="EC" id="2.4.2.19" evidence="5"/>
<feature type="region of interest" description="Disordered" evidence="12">
    <location>
        <begin position="1"/>
        <end position="22"/>
    </location>
</feature>
<proteinExistence type="inferred from homology"/>
<dbReference type="Pfam" id="PF01729">
    <property type="entry name" value="QRPTase_C"/>
    <property type="match status" value="1"/>
</dbReference>
<evidence type="ECO:0000256" key="12">
    <source>
        <dbReference type="SAM" id="MobiDB-lite"/>
    </source>
</evidence>
<evidence type="ECO:0000256" key="6">
    <source>
        <dbReference type="ARBA" id="ARBA00020990"/>
    </source>
</evidence>
<dbReference type="GO" id="GO:0004514">
    <property type="term" value="F:nicotinate-nucleotide diphosphorylase (carboxylating) activity"/>
    <property type="evidence" value="ECO:0007669"/>
    <property type="project" value="UniProtKB-EC"/>
</dbReference>
<feature type="domain" description="Quinolinate phosphoribosyl transferase C-terminal" evidence="13">
    <location>
        <begin position="207"/>
        <end position="365"/>
    </location>
</feature>
<dbReference type="InterPro" id="IPR022412">
    <property type="entry name" value="Quinolinate_PRibosylTrfase_N"/>
</dbReference>
<evidence type="ECO:0000259" key="13">
    <source>
        <dbReference type="Pfam" id="PF01729"/>
    </source>
</evidence>
<dbReference type="NCBIfam" id="TIGR00078">
    <property type="entry name" value="nadC"/>
    <property type="match status" value="1"/>
</dbReference>
<evidence type="ECO:0000256" key="5">
    <source>
        <dbReference type="ARBA" id="ARBA00011944"/>
    </source>
</evidence>
<dbReference type="SUPFAM" id="SSF54675">
    <property type="entry name" value="Nicotinate/Quinolinate PRTase N-terminal domain-like"/>
    <property type="match status" value="1"/>
</dbReference>
<protein>
    <recommendedName>
        <fullName evidence="6">Nicotinate-nucleotide pyrophosphorylase [carboxylating]</fullName>
        <ecNumber evidence="5">2.4.2.19</ecNumber>
    </recommendedName>
    <alternativeName>
        <fullName evidence="10">Quinolinate phosphoribosyltransferase [decarboxylating]</fullName>
    </alternativeName>
</protein>
<dbReference type="GO" id="GO:0034213">
    <property type="term" value="P:quinolinate catabolic process"/>
    <property type="evidence" value="ECO:0007669"/>
    <property type="project" value="TreeGrafter"/>
</dbReference>
<evidence type="ECO:0000256" key="11">
    <source>
        <dbReference type="ARBA" id="ARBA00047445"/>
    </source>
</evidence>
<dbReference type="OMA" id="CKPHRMD"/>
<dbReference type="OrthoDB" id="10067394at2759"/>
<keyword evidence="16" id="KW-1185">Reference proteome</keyword>
<dbReference type="VEuPathDB" id="AmoebaDB:NF0047250"/>
<comment type="catalytic activity">
    <reaction evidence="11">
        <text>nicotinate beta-D-ribonucleotide + CO2 + diphosphate = quinolinate + 5-phospho-alpha-D-ribose 1-diphosphate + 2 H(+)</text>
        <dbReference type="Rhea" id="RHEA:12733"/>
        <dbReference type="ChEBI" id="CHEBI:15378"/>
        <dbReference type="ChEBI" id="CHEBI:16526"/>
        <dbReference type="ChEBI" id="CHEBI:29959"/>
        <dbReference type="ChEBI" id="CHEBI:33019"/>
        <dbReference type="ChEBI" id="CHEBI:57502"/>
        <dbReference type="ChEBI" id="CHEBI:58017"/>
        <dbReference type="EC" id="2.4.2.19"/>
    </reaction>
</comment>
<dbReference type="InterPro" id="IPR013785">
    <property type="entry name" value="Aldolase_TIM"/>
</dbReference>
<evidence type="ECO:0000313" key="16">
    <source>
        <dbReference type="Proteomes" id="UP000444721"/>
    </source>
</evidence>
<dbReference type="CDD" id="cd01572">
    <property type="entry name" value="QPRTase"/>
    <property type="match status" value="1"/>
</dbReference>
<dbReference type="UniPathway" id="UPA00253">
    <property type="reaction ID" value="UER00331"/>
</dbReference>
<evidence type="ECO:0000313" key="15">
    <source>
        <dbReference type="EMBL" id="KAF0977271.1"/>
    </source>
</evidence>
<evidence type="ECO:0000256" key="4">
    <source>
        <dbReference type="ARBA" id="ARBA00011218"/>
    </source>
</evidence>
<comment type="function">
    <text evidence="1">Involved in the catabolism of quinolinic acid (QA).</text>
</comment>
<accession>A0A6A5BSG8</accession>
<dbReference type="VEuPathDB" id="AmoebaDB:FDP41_003924"/>
<organism evidence="15 16">
    <name type="scientific">Naegleria fowleri</name>
    <name type="common">Brain eating amoeba</name>
    <dbReference type="NCBI Taxonomy" id="5763"/>
    <lineage>
        <taxon>Eukaryota</taxon>
        <taxon>Discoba</taxon>
        <taxon>Heterolobosea</taxon>
        <taxon>Tetramitia</taxon>
        <taxon>Eutetramitia</taxon>
        <taxon>Vahlkampfiidae</taxon>
        <taxon>Naegleria</taxon>
    </lineage>
</organism>
<feature type="domain" description="Quinolinate phosphoribosyl transferase N-terminal" evidence="14">
    <location>
        <begin position="83"/>
        <end position="180"/>
    </location>
</feature>
<dbReference type="EMBL" id="VFQX01000035">
    <property type="protein sequence ID" value="KAF0977271.1"/>
    <property type="molecule type" value="Genomic_DNA"/>
</dbReference>
<dbReference type="InterPro" id="IPR037128">
    <property type="entry name" value="Quinolinate_PRibosylTase_N_sf"/>
</dbReference>
<evidence type="ECO:0000256" key="1">
    <source>
        <dbReference type="ARBA" id="ARBA00003237"/>
    </source>
</evidence>
<dbReference type="Proteomes" id="UP000444721">
    <property type="component" value="Unassembled WGS sequence"/>
</dbReference>
<dbReference type="PANTHER" id="PTHR32179">
    <property type="entry name" value="NICOTINATE-NUCLEOTIDE PYROPHOSPHORYLASE [CARBOXYLATING]"/>
    <property type="match status" value="1"/>
</dbReference>
<evidence type="ECO:0000256" key="3">
    <source>
        <dbReference type="ARBA" id="ARBA00009400"/>
    </source>
</evidence>
<keyword evidence="8" id="KW-0328">Glycosyltransferase</keyword>
<dbReference type="InterPro" id="IPR004393">
    <property type="entry name" value="NadC"/>
</dbReference>
<evidence type="ECO:0000256" key="8">
    <source>
        <dbReference type="ARBA" id="ARBA00022676"/>
    </source>
</evidence>
<dbReference type="FunFam" id="3.20.20.70:FF:000090">
    <property type="entry name" value="Nicotinate-nucleotide pyrophosphorylase [carboxylating]"/>
    <property type="match status" value="1"/>
</dbReference>
<dbReference type="InterPro" id="IPR027277">
    <property type="entry name" value="NadC/ModD"/>
</dbReference>
<comment type="subunit">
    <text evidence="4">Hexamer formed by 3 homodimers.</text>
</comment>
<keyword evidence="7" id="KW-0662">Pyridine nucleotide biosynthesis</keyword>
<dbReference type="GeneID" id="68111142"/>
<dbReference type="Gene3D" id="3.20.20.70">
    <property type="entry name" value="Aldolase class I"/>
    <property type="match status" value="1"/>
</dbReference>
<sequence>MSHYETTQASSSSSSSSLSSTNHHSLTQSLQFMLPPKPLIIDKLKDWIREDIPAFDVSASIVGDSRQRSTIFYKMKKNSNGSMDGSSHNSSVIVCGIPILTILFEECFSELSVKWLVQEGDNLNDEHLVTHLMNEYGKTLKYPSQSQCEKTKIPIAVVDGPVYQLLQVERLCLNILSHLSGVASICRRVHDLQMEETCEKKGGGKFRGEIAATRKTTPGLRHFEKYAVLVGGCKPHRMDLSQMIMLKDNHIDACGGSIANCVKRAKMLCGMNTQKIEVECRSLEDARQAALAGADIVMLDNFNAIQAEEAARVLMKEFPNLVIEVSGGLNPETVLDYLKHCEHVHVLSMGILTEGGGVKVDFSMKITEKLD</sequence>
<reference evidence="15 16" key="1">
    <citation type="journal article" date="2019" name="Sci. Rep.">
        <title>Nanopore sequencing improves the draft genome of the human pathogenic amoeba Naegleria fowleri.</title>
        <authorList>
            <person name="Liechti N."/>
            <person name="Schurch N."/>
            <person name="Bruggmann R."/>
            <person name="Wittwer M."/>
        </authorList>
    </citation>
    <scope>NUCLEOTIDE SEQUENCE [LARGE SCALE GENOMIC DNA]</scope>
    <source>
        <strain evidence="15 16">ATCC 30894</strain>
    </source>
</reference>
<keyword evidence="9" id="KW-0808">Transferase</keyword>
<dbReference type="GO" id="GO:0005737">
    <property type="term" value="C:cytoplasm"/>
    <property type="evidence" value="ECO:0007669"/>
    <property type="project" value="TreeGrafter"/>
</dbReference>
<dbReference type="PANTHER" id="PTHR32179:SF3">
    <property type="entry name" value="NICOTINATE-NUCLEOTIDE PYROPHOSPHORYLASE [CARBOXYLATING]"/>
    <property type="match status" value="1"/>
</dbReference>
<dbReference type="GO" id="GO:0009435">
    <property type="term" value="P:NAD+ biosynthetic process"/>
    <property type="evidence" value="ECO:0007669"/>
    <property type="project" value="UniProtKB-UniPathway"/>
</dbReference>
<dbReference type="InterPro" id="IPR036068">
    <property type="entry name" value="Nicotinate_pribotase-like_C"/>
</dbReference>
<comment type="pathway">
    <text evidence="2">Cofactor biosynthesis; NAD(+) biosynthesis; nicotinate D-ribonucleotide from quinolinate: step 1/1.</text>
</comment>
<evidence type="ECO:0000256" key="9">
    <source>
        <dbReference type="ARBA" id="ARBA00022679"/>
    </source>
</evidence>
<dbReference type="InterPro" id="IPR002638">
    <property type="entry name" value="Quinolinate_PRibosylTrfase_C"/>
</dbReference>
<dbReference type="Pfam" id="PF02749">
    <property type="entry name" value="QRPTase_N"/>
    <property type="match status" value="1"/>
</dbReference>
<dbReference type="VEuPathDB" id="AmoebaDB:NfTy_063320"/>
<evidence type="ECO:0000259" key="14">
    <source>
        <dbReference type="Pfam" id="PF02749"/>
    </source>
</evidence>
<name>A0A6A5BSG8_NAEFO</name>
<comment type="similarity">
    <text evidence="3">Belongs to the NadC/ModD family.</text>
</comment>
<dbReference type="Gene3D" id="3.90.1170.20">
    <property type="entry name" value="Quinolinate phosphoribosyl transferase, N-terminal domain"/>
    <property type="match status" value="1"/>
</dbReference>
<evidence type="ECO:0000256" key="7">
    <source>
        <dbReference type="ARBA" id="ARBA00022642"/>
    </source>
</evidence>
<dbReference type="AlphaFoldDB" id="A0A6A5BSG8"/>
<evidence type="ECO:0000256" key="10">
    <source>
        <dbReference type="ARBA" id="ARBA00033102"/>
    </source>
</evidence>
<dbReference type="RefSeq" id="XP_044561984.1">
    <property type="nucleotide sequence ID" value="XM_044707282.1"/>
</dbReference>